<comment type="caution">
    <text evidence="4">The sequence shown here is derived from an EMBL/GenBank/DDBJ whole genome shotgun (WGS) entry which is preliminary data.</text>
</comment>
<dbReference type="SUPFAM" id="SSF51735">
    <property type="entry name" value="NAD(P)-binding Rossmann-fold domains"/>
    <property type="match status" value="1"/>
</dbReference>
<protein>
    <recommendedName>
        <fullName evidence="2">dTDP-4-dehydrorhamnose reductase</fullName>
        <ecNumber evidence="2">1.1.1.133</ecNumber>
    </recommendedName>
</protein>
<keyword evidence="2" id="KW-0521">NADP</keyword>
<keyword evidence="5" id="KW-1185">Reference proteome</keyword>
<gene>
    <name evidence="4" type="ORF">FYJ33_00245</name>
</gene>
<feature type="domain" description="RmlD-like substrate binding" evidence="3">
    <location>
        <begin position="5"/>
        <end position="277"/>
    </location>
</feature>
<dbReference type="GO" id="GO:0019305">
    <property type="term" value="P:dTDP-rhamnose biosynthetic process"/>
    <property type="evidence" value="ECO:0007669"/>
    <property type="project" value="UniProtKB-UniPathway"/>
</dbReference>
<dbReference type="PANTHER" id="PTHR10491">
    <property type="entry name" value="DTDP-4-DEHYDRORHAMNOSE REDUCTASE"/>
    <property type="match status" value="1"/>
</dbReference>
<dbReference type="Gene3D" id="3.90.25.10">
    <property type="entry name" value="UDP-galactose 4-epimerase, domain 1"/>
    <property type="match status" value="1"/>
</dbReference>
<dbReference type="Pfam" id="PF04321">
    <property type="entry name" value="RmlD_sub_bind"/>
    <property type="match status" value="1"/>
</dbReference>
<comment type="pathway">
    <text evidence="2">Carbohydrate biosynthesis; dTDP-L-rhamnose biosynthesis.</text>
</comment>
<sequence length="283" mass="31688">MRILKILILGSSGNIGGFLTKSLNKYYEVIETGRKDIDITNKNEVIDFISNNSPDFVIDSAGIADVDFCEKNEDISYSINTLGTMNVAIACSKKNIPLIYISSAQVYGSSENSSHFEQDICDPVNIFGKSKLAGENLIRTLCKKYYIIRTSWCFGGEKCFVKKIIDKKNIPIFMVADMKVNLTYLGDLAKVVLSMINSESYGIYNCTNKGSELKSNIVKYIFSQIGCSKEVFPLPASTLKALAPRPKDCLLNTDLMESSFNIELPSWKDRMIEYIDTIMSLQK</sequence>
<comment type="function">
    <text evidence="2">Catalyzes the reduction of dTDP-6-deoxy-L-lyxo-4-hexulose to yield dTDP-L-rhamnose.</text>
</comment>
<evidence type="ECO:0000313" key="5">
    <source>
        <dbReference type="Proteomes" id="UP000460287"/>
    </source>
</evidence>
<reference evidence="4 5" key="1">
    <citation type="submission" date="2019-08" db="EMBL/GenBank/DDBJ databases">
        <title>In-depth cultivation of the pig gut microbiome towards novel bacterial diversity and tailored functional studies.</title>
        <authorList>
            <person name="Wylensek D."/>
            <person name="Hitch T.C.A."/>
            <person name="Clavel T."/>
        </authorList>
    </citation>
    <scope>NUCLEOTIDE SEQUENCE [LARGE SCALE GENOMIC DNA]</scope>
    <source>
        <strain evidence="4 5">WCA-383-APC-5B</strain>
    </source>
</reference>
<dbReference type="CDD" id="cd05254">
    <property type="entry name" value="dTDP_HR_like_SDR_e"/>
    <property type="match status" value="1"/>
</dbReference>
<dbReference type="InterPro" id="IPR029903">
    <property type="entry name" value="RmlD-like-bd"/>
</dbReference>
<comment type="similarity">
    <text evidence="1 2">Belongs to the dTDP-4-dehydrorhamnose reductase family.</text>
</comment>
<name>A0A7X2SZW3_9CLOT</name>
<accession>A0A7X2SZW3</accession>
<dbReference type="EMBL" id="VULX01000001">
    <property type="protein sequence ID" value="MSR89879.1"/>
    <property type="molecule type" value="Genomic_DNA"/>
</dbReference>
<keyword evidence="2" id="KW-0560">Oxidoreductase</keyword>
<dbReference type="InterPro" id="IPR036291">
    <property type="entry name" value="NAD(P)-bd_dom_sf"/>
</dbReference>
<dbReference type="AlphaFoldDB" id="A0A7X2SZW3"/>
<evidence type="ECO:0000313" key="4">
    <source>
        <dbReference type="EMBL" id="MSR89879.1"/>
    </source>
</evidence>
<proteinExistence type="inferred from homology"/>
<organism evidence="4 5">
    <name type="scientific">Inconstantimicrobium porci</name>
    <dbReference type="NCBI Taxonomy" id="2652291"/>
    <lineage>
        <taxon>Bacteria</taxon>
        <taxon>Bacillati</taxon>
        <taxon>Bacillota</taxon>
        <taxon>Clostridia</taxon>
        <taxon>Eubacteriales</taxon>
        <taxon>Clostridiaceae</taxon>
        <taxon>Inconstantimicrobium</taxon>
    </lineage>
</organism>
<dbReference type="GO" id="GO:0008831">
    <property type="term" value="F:dTDP-4-dehydrorhamnose reductase activity"/>
    <property type="evidence" value="ECO:0007669"/>
    <property type="project" value="UniProtKB-EC"/>
</dbReference>
<evidence type="ECO:0000256" key="1">
    <source>
        <dbReference type="ARBA" id="ARBA00010944"/>
    </source>
</evidence>
<dbReference type="PANTHER" id="PTHR10491:SF4">
    <property type="entry name" value="METHIONINE ADENOSYLTRANSFERASE 2 SUBUNIT BETA"/>
    <property type="match status" value="1"/>
</dbReference>
<dbReference type="Gene3D" id="3.40.50.720">
    <property type="entry name" value="NAD(P)-binding Rossmann-like Domain"/>
    <property type="match status" value="1"/>
</dbReference>
<evidence type="ECO:0000259" key="3">
    <source>
        <dbReference type="Pfam" id="PF04321"/>
    </source>
</evidence>
<dbReference type="EC" id="1.1.1.133" evidence="2"/>
<dbReference type="UniPathway" id="UPA00124"/>
<evidence type="ECO:0000256" key="2">
    <source>
        <dbReference type="RuleBase" id="RU364082"/>
    </source>
</evidence>
<dbReference type="InterPro" id="IPR005913">
    <property type="entry name" value="dTDP_dehydrorham_reduct"/>
</dbReference>
<dbReference type="GO" id="GO:0005829">
    <property type="term" value="C:cytosol"/>
    <property type="evidence" value="ECO:0007669"/>
    <property type="project" value="TreeGrafter"/>
</dbReference>
<dbReference type="Proteomes" id="UP000460287">
    <property type="component" value="Unassembled WGS sequence"/>
</dbReference>